<dbReference type="InterPro" id="IPR051784">
    <property type="entry name" value="Nod_factor_ABC_transporter"/>
</dbReference>
<dbReference type="InterPro" id="IPR000412">
    <property type="entry name" value="ABC_2_transport"/>
</dbReference>
<keyword evidence="6" id="KW-1003">Cell membrane</keyword>
<keyword evidence="3 6" id="KW-1133">Transmembrane helix</keyword>
<evidence type="ECO:0000256" key="1">
    <source>
        <dbReference type="ARBA" id="ARBA00004141"/>
    </source>
</evidence>
<dbReference type="PANTHER" id="PTHR43229:SF2">
    <property type="entry name" value="NODULATION PROTEIN J"/>
    <property type="match status" value="1"/>
</dbReference>
<comment type="caution">
    <text evidence="6">Lacks conserved residue(s) required for the propagation of feature annotation.</text>
</comment>
<evidence type="ECO:0000313" key="8">
    <source>
        <dbReference type="EMBL" id="XCG65103.1"/>
    </source>
</evidence>
<evidence type="ECO:0000256" key="3">
    <source>
        <dbReference type="ARBA" id="ARBA00022989"/>
    </source>
</evidence>
<gene>
    <name evidence="8" type="ORF">ABLG96_07340</name>
</gene>
<dbReference type="EMBL" id="CP159218">
    <property type="protein sequence ID" value="XCG65103.1"/>
    <property type="molecule type" value="Genomic_DNA"/>
</dbReference>
<organism evidence="8">
    <name type="scientific">Nakamurella sp. A5-74</name>
    <dbReference type="NCBI Taxonomy" id="3158264"/>
    <lineage>
        <taxon>Bacteria</taxon>
        <taxon>Bacillati</taxon>
        <taxon>Actinomycetota</taxon>
        <taxon>Actinomycetes</taxon>
        <taxon>Nakamurellales</taxon>
        <taxon>Nakamurellaceae</taxon>
        <taxon>Nakamurella</taxon>
    </lineage>
</organism>
<accession>A0AAU8DS25</accession>
<evidence type="ECO:0000256" key="4">
    <source>
        <dbReference type="ARBA" id="ARBA00023136"/>
    </source>
</evidence>
<feature type="transmembrane region" description="Helical" evidence="6">
    <location>
        <begin position="258"/>
        <end position="276"/>
    </location>
</feature>
<feature type="domain" description="ABC transmembrane type-2" evidence="7">
    <location>
        <begin position="49"/>
        <end position="279"/>
    </location>
</feature>
<dbReference type="InterPro" id="IPR047817">
    <property type="entry name" value="ABC2_TM_bact-type"/>
</dbReference>
<comment type="subcellular location">
    <subcellularLocation>
        <location evidence="6">Cell membrane</location>
        <topology evidence="6">Multi-pass membrane protein</topology>
    </subcellularLocation>
    <subcellularLocation>
        <location evidence="1">Membrane</location>
        <topology evidence="1">Multi-pass membrane protein</topology>
    </subcellularLocation>
</comment>
<dbReference type="PANTHER" id="PTHR43229">
    <property type="entry name" value="NODULATION PROTEIN J"/>
    <property type="match status" value="1"/>
</dbReference>
<keyword evidence="4 6" id="KW-0472">Membrane</keyword>
<feature type="transmembrane region" description="Helical" evidence="6">
    <location>
        <begin position="139"/>
        <end position="163"/>
    </location>
</feature>
<protein>
    <recommendedName>
        <fullName evidence="6">Transport permease protein</fullName>
    </recommendedName>
</protein>
<keyword evidence="2 6" id="KW-0812">Transmembrane</keyword>
<dbReference type="GO" id="GO:0140359">
    <property type="term" value="F:ABC-type transporter activity"/>
    <property type="evidence" value="ECO:0007669"/>
    <property type="project" value="InterPro"/>
</dbReference>
<feature type="transmembrane region" description="Helical" evidence="6">
    <location>
        <begin position="203"/>
        <end position="222"/>
    </location>
</feature>
<evidence type="ECO:0000259" key="7">
    <source>
        <dbReference type="PROSITE" id="PS51012"/>
    </source>
</evidence>
<proteinExistence type="inferred from homology"/>
<dbReference type="AlphaFoldDB" id="A0AAU8DS25"/>
<dbReference type="PRINTS" id="PR00164">
    <property type="entry name" value="ABC2TRNSPORT"/>
</dbReference>
<dbReference type="GO" id="GO:0043190">
    <property type="term" value="C:ATP-binding cassette (ABC) transporter complex"/>
    <property type="evidence" value="ECO:0007669"/>
    <property type="project" value="InterPro"/>
</dbReference>
<reference evidence="8" key="1">
    <citation type="submission" date="2024-05" db="EMBL/GenBank/DDBJ databases">
        <authorList>
            <person name="Cai S.Y."/>
            <person name="Jin L.M."/>
            <person name="Li H.R."/>
        </authorList>
    </citation>
    <scope>NUCLEOTIDE SEQUENCE</scope>
    <source>
        <strain evidence="8">A5-74</strain>
    </source>
</reference>
<comment type="similarity">
    <text evidence="6">Belongs to the ABC-2 integral membrane protein family.</text>
</comment>
<dbReference type="PROSITE" id="PS51012">
    <property type="entry name" value="ABC_TM2"/>
    <property type="match status" value="1"/>
</dbReference>
<keyword evidence="6" id="KW-0813">Transport</keyword>
<sequence length="286" mass="30370">MSTPTGRSAEHAVPQAVPAVVRATVPSGWRARATVWEYLVLTWRPYFLSGLASAVIAPLLYLLALGFGMGSLIEARGTGALGGVRYVEFIGPALLCAAALQTSFGESSWALFGRFKWHRTLWGITSTPITPAQAAEGHVLFIATRVAVSSVLYYLVLLAFGAAGGGAGVLMLPVAVLTALSCAVWVMALSATIDDDGPAAFNLALRFGIIPMTLFSASFFPITQLPWAVRWVAFLSPLWHGNELARGAAIGGLPGWQAAGHLAFLVALSITGFVVMRRRFDVRLVV</sequence>
<dbReference type="GO" id="GO:0046677">
    <property type="term" value="P:response to antibiotic"/>
    <property type="evidence" value="ECO:0007669"/>
    <property type="project" value="UniProtKB-KW"/>
</dbReference>
<feature type="transmembrane region" description="Helical" evidence="6">
    <location>
        <begin position="169"/>
        <end position="191"/>
    </location>
</feature>
<dbReference type="InterPro" id="IPR013525">
    <property type="entry name" value="ABC2_TM"/>
</dbReference>
<evidence type="ECO:0000256" key="2">
    <source>
        <dbReference type="ARBA" id="ARBA00022692"/>
    </source>
</evidence>
<feature type="transmembrane region" description="Helical" evidence="6">
    <location>
        <begin position="46"/>
        <end position="67"/>
    </location>
</feature>
<name>A0AAU8DS25_9ACTN</name>
<evidence type="ECO:0000256" key="6">
    <source>
        <dbReference type="RuleBase" id="RU361157"/>
    </source>
</evidence>
<evidence type="ECO:0000256" key="5">
    <source>
        <dbReference type="ARBA" id="ARBA00023251"/>
    </source>
</evidence>
<keyword evidence="5" id="KW-0046">Antibiotic resistance</keyword>
<dbReference type="RefSeq" id="WP_353650714.1">
    <property type="nucleotide sequence ID" value="NZ_CP159218.1"/>
</dbReference>
<dbReference type="Pfam" id="PF01061">
    <property type="entry name" value="ABC2_membrane"/>
    <property type="match status" value="1"/>
</dbReference>